<evidence type="ECO:0000256" key="12">
    <source>
        <dbReference type="SAM" id="Phobius"/>
    </source>
</evidence>
<evidence type="ECO:0000256" key="5">
    <source>
        <dbReference type="ARBA" id="ARBA00022692"/>
    </source>
</evidence>
<organism evidence="14 15">
    <name type="scientific">[Kitasatospora] papulosa</name>
    <dbReference type="NCBI Taxonomy" id="1464011"/>
    <lineage>
        <taxon>Bacteria</taxon>
        <taxon>Bacillati</taxon>
        <taxon>Actinomycetota</taxon>
        <taxon>Actinomycetes</taxon>
        <taxon>Kitasatosporales</taxon>
        <taxon>Streptomycetaceae</taxon>
        <taxon>Streptomyces</taxon>
    </lineage>
</organism>
<keyword evidence="4 14" id="KW-0645">Protease</keyword>
<keyword evidence="8" id="KW-0862">Zinc</keyword>
<dbReference type="EMBL" id="CP108135">
    <property type="protein sequence ID" value="WTP64001.1"/>
    <property type="molecule type" value="Genomic_DNA"/>
</dbReference>
<keyword evidence="6" id="KW-0479">Metal-binding</keyword>
<keyword evidence="7" id="KW-0378">Hydrolase</keyword>
<evidence type="ECO:0000313" key="15">
    <source>
        <dbReference type="Proteomes" id="UP001622496"/>
    </source>
</evidence>
<evidence type="ECO:0000256" key="7">
    <source>
        <dbReference type="ARBA" id="ARBA00022801"/>
    </source>
</evidence>
<feature type="transmembrane region" description="Helical" evidence="12">
    <location>
        <begin position="123"/>
        <end position="143"/>
    </location>
</feature>
<dbReference type="Pfam" id="PF02163">
    <property type="entry name" value="Peptidase_M50"/>
    <property type="match status" value="2"/>
</dbReference>
<dbReference type="Proteomes" id="UP001622496">
    <property type="component" value="Chromosome"/>
</dbReference>
<dbReference type="GO" id="GO:0006508">
    <property type="term" value="P:proteolysis"/>
    <property type="evidence" value="ECO:0007669"/>
    <property type="project" value="UniProtKB-KW"/>
</dbReference>
<keyword evidence="15" id="KW-1185">Reference proteome</keyword>
<gene>
    <name evidence="14" type="ORF">OG560_00605</name>
</gene>
<evidence type="ECO:0000256" key="2">
    <source>
        <dbReference type="ARBA" id="ARBA00004141"/>
    </source>
</evidence>
<comment type="subcellular location">
    <subcellularLocation>
        <location evidence="2">Membrane</location>
        <topology evidence="2">Multi-pass membrane protein</topology>
    </subcellularLocation>
</comment>
<dbReference type="InterPro" id="IPR008915">
    <property type="entry name" value="Peptidase_M50"/>
</dbReference>
<feature type="domain" description="Peptidase M50" evidence="13">
    <location>
        <begin position="120"/>
        <end position="176"/>
    </location>
</feature>
<feature type="transmembrane region" description="Helical" evidence="12">
    <location>
        <begin position="88"/>
        <end position="111"/>
    </location>
</feature>
<comment type="similarity">
    <text evidence="3">Belongs to the peptidase M50B family.</text>
</comment>
<reference evidence="14 15" key="1">
    <citation type="submission" date="2022-10" db="EMBL/GenBank/DDBJ databases">
        <title>The complete genomes of actinobacterial strains from the NBC collection.</title>
        <authorList>
            <person name="Joergensen T.S."/>
            <person name="Alvarez Arevalo M."/>
            <person name="Sterndorff E.B."/>
            <person name="Faurdal D."/>
            <person name="Vuksanovic O."/>
            <person name="Mourched A.-S."/>
            <person name="Charusanti P."/>
            <person name="Shaw S."/>
            <person name="Blin K."/>
            <person name="Weber T."/>
        </authorList>
    </citation>
    <scope>NUCLEOTIDE SEQUENCE [LARGE SCALE GENOMIC DNA]</scope>
    <source>
        <strain evidence="14 15">NBC_00185</strain>
    </source>
</reference>
<dbReference type="PANTHER" id="PTHR39188:SF3">
    <property type="entry name" value="STAGE IV SPORULATION PROTEIN FB"/>
    <property type="match status" value="1"/>
</dbReference>
<keyword evidence="10" id="KW-0482">Metalloprotease</keyword>
<accession>A0ABZ1JUP9</accession>
<evidence type="ECO:0000256" key="4">
    <source>
        <dbReference type="ARBA" id="ARBA00022670"/>
    </source>
</evidence>
<keyword evidence="9 12" id="KW-1133">Transmembrane helix</keyword>
<protein>
    <submittedName>
        <fullName evidence="14">Site-2 protease family protein</fullName>
    </submittedName>
</protein>
<evidence type="ECO:0000256" key="3">
    <source>
        <dbReference type="ARBA" id="ARBA00007931"/>
    </source>
</evidence>
<feature type="transmembrane region" description="Helical" evidence="12">
    <location>
        <begin position="163"/>
        <end position="188"/>
    </location>
</feature>
<dbReference type="GO" id="GO:0008233">
    <property type="term" value="F:peptidase activity"/>
    <property type="evidence" value="ECO:0007669"/>
    <property type="project" value="UniProtKB-KW"/>
</dbReference>
<keyword evidence="11 12" id="KW-0472">Membrane</keyword>
<feature type="domain" description="Peptidase M50" evidence="13">
    <location>
        <begin position="36"/>
        <end position="108"/>
    </location>
</feature>
<proteinExistence type="inferred from homology"/>
<evidence type="ECO:0000256" key="8">
    <source>
        <dbReference type="ARBA" id="ARBA00022833"/>
    </source>
</evidence>
<evidence type="ECO:0000256" key="11">
    <source>
        <dbReference type="ARBA" id="ARBA00023136"/>
    </source>
</evidence>
<evidence type="ECO:0000256" key="6">
    <source>
        <dbReference type="ARBA" id="ARBA00022723"/>
    </source>
</evidence>
<evidence type="ECO:0000256" key="1">
    <source>
        <dbReference type="ARBA" id="ARBA00001947"/>
    </source>
</evidence>
<evidence type="ECO:0000256" key="9">
    <source>
        <dbReference type="ARBA" id="ARBA00022989"/>
    </source>
</evidence>
<dbReference type="RefSeq" id="WP_362560579.1">
    <property type="nucleotide sequence ID" value="NZ_CP108135.1"/>
</dbReference>
<sequence>MLVIVGIITLGLAQGRLPRTHQGYNPVLYWAAGLAAAVIFFASLLAHELAHAVLARRNGVPVDGIALWLLGGMARLKAEASSPAAELRIAGVGPLVSLLLSGVLALGTWLLHLASAPELAIEVTAWLAGINFLLVAFNVLPAAPLDGGRLLRAFLWWRTGDRLRATVIATHAGRVLGWLLIVVGLLVLSEGSDWKDCGWP</sequence>
<evidence type="ECO:0000313" key="14">
    <source>
        <dbReference type="EMBL" id="WTP64001.1"/>
    </source>
</evidence>
<name>A0ABZ1JUP9_9ACTN</name>
<feature type="transmembrane region" description="Helical" evidence="12">
    <location>
        <begin position="28"/>
        <end position="46"/>
    </location>
</feature>
<keyword evidence="5 12" id="KW-0812">Transmembrane</keyword>
<dbReference type="PANTHER" id="PTHR39188">
    <property type="entry name" value="MEMBRANE-ASSOCIATED ZINC METALLOPROTEASE M50B"/>
    <property type="match status" value="1"/>
</dbReference>
<evidence type="ECO:0000259" key="13">
    <source>
        <dbReference type="Pfam" id="PF02163"/>
    </source>
</evidence>
<evidence type="ECO:0000256" key="10">
    <source>
        <dbReference type="ARBA" id="ARBA00023049"/>
    </source>
</evidence>
<comment type="cofactor">
    <cofactor evidence="1">
        <name>Zn(2+)</name>
        <dbReference type="ChEBI" id="CHEBI:29105"/>
    </cofactor>
</comment>